<evidence type="ECO:0000259" key="3">
    <source>
        <dbReference type="PROSITE" id="PS50983"/>
    </source>
</evidence>
<proteinExistence type="predicted"/>
<sequence length="294" mass="31370">MIRALLILIGGGVGAAWAAPIQVTDDAGHVIKLAAPARRIISLAPHITELVYAAGAGKQLVAVSAYSDYPAAAAKLPQVADYNGLAIEQIVALKPDLVIAWHSGTSPKQVAKLESLGLPVFWSRPAKLPDVAKSIEVFGVLAGTEPVAQKAAVQYRQQLDLLAKRYRGRPAIRVFYPIWDKPLTTVNRQHLISDVIALCGGTNIFGGLPNLTPLVSPESVMAGDPEVILEAGREDVAQSDWLRWPSISAVRHGNIHAVPASLISRPSPRIIEGAMRICETLEAARARRAGAKAH</sequence>
<reference evidence="4 5" key="1">
    <citation type="submission" date="2020-08" db="EMBL/GenBank/DDBJ databases">
        <title>Genomic Encyclopedia of Type Strains, Phase IV (KMG-IV): sequencing the most valuable type-strain genomes for metagenomic binning, comparative biology and taxonomic classification.</title>
        <authorList>
            <person name="Goeker M."/>
        </authorList>
    </citation>
    <scope>NUCLEOTIDE SEQUENCE [LARGE SCALE GENOMIC DNA]</scope>
    <source>
        <strain evidence="4 5">DSM 27165</strain>
    </source>
</reference>
<dbReference type="EMBL" id="JACHHY010000020">
    <property type="protein sequence ID" value="MBB5019777.1"/>
    <property type="molecule type" value="Genomic_DNA"/>
</dbReference>
<dbReference type="Proteomes" id="UP000575898">
    <property type="component" value="Unassembled WGS sequence"/>
</dbReference>
<protein>
    <submittedName>
        <fullName evidence="4">Iron complex transport system substrate-binding protein</fullName>
    </submittedName>
</protein>
<dbReference type="InterPro" id="IPR050902">
    <property type="entry name" value="ABC_Transporter_SBP"/>
</dbReference>
<dbReference type="AlphaFoldDB" id="A0A840MRN8"/>
<dbReference type="PANTHER" id="PTHR30535:SF34">
    <property type="entry name" value="MOLYBDATE-BINDING PROTEIN MOLA"/>
    <property type="match status" value="1"/>
</dbReference>
<dbReference type="RefSeq" id="WP_184041166.1">
    <property type="nucleotide sequence ID" value="NZ_JACHHY010000020.1"/>
</dbReference>
<dbReference type="SUPFAM" id="SSF53807">
    <property type="entry name" value="Helical backbone' metal receptor"/>
    <property type="match status" value="1"/>
</dbReference>
<dbReference type="PROSITE" id="PS50983">
    <property type="entry name" value="FE_B12_PBP"/>
    <property type="match status" value="1"/>
</dbReference>
<dbReference type="PANTHER" id="PTHR30535">
    <property type="entry name" value="VITAMIN B12-BINDING PROTEIN"/>
    <property type="match status" value="1"/>
</dbReference>
<dbReference type="Gene3D" id="3.40.50.1980">
    <property type="entry name" value="Nitrogenase molybdenum iron protein domain"/>
    <property type="match status" value="2"/>
</dbReference>
<evidence type="ECO:0000256" key="2">
    <source>
        <dbReference type="SAM" id="SignalP"/>
    </source>
</evidence>
<organism evidence="4 5">
    <name type="scientific">Chitinivorax tropicus</name>
    <dbReference type="NCBI Taxonomy" id="714531"/>
    <lineage>
        <taxon>Bacteria</taxon>
        <taxon>Pseudomonadati</taxon>
        <taxon>Pseudomonadota</taxon>
        <taxon>Betaproteobacteria</taxon>
        <taxon>Chitinivorax</taxon>
    </lineage>
</organism>
<name>A0A840MRN8_9PROT</name>
<keyword evidence="1 2" id="KW-0732">Signal</keyword>
<dbReference type="NCBIfam" id="NF038402">
    <property type="entry name" value="TroA_like"/>
    <property type="match status" value="1"/>
</dbReference>
<evidence type="ECO:0000313" key="4">
    <source>
        <dbReference type="EMBL" id="MBB5019777.1"/>
    </source>
</evidence>
<dbReference type="InterPro" id="IPR054828">
    <property type="entry name" value="Vit_B12_bind_prot"/>
</dbReference>
<gene>
    <name evidence="4" type="ORF">HNQ59_003085</name>
</gene>
<comment type="caution">
    <text evidence="4">The sequence shown here is derived from an EMBL/GenBank/DDBJ whole genome shotgun (WGS) entry which is preliminary data.</text>
</comment>
<dbReference type="CDD" id="cd01144">
    <property type="entry name" value="BtuF"/>
    <property type="match status" value="1"/>
</dbReference>
<feature type="signal peptide" evidence="2">
    <location>
        <begin position="1"/>
        <end position="18"/>
    </location>
</feature>
<evidence type="ECO:0000256" key="1">
    <source>
        <dbReference type="ARBA" id="ARBA00022729"/>
    </source>
</evidence>
<dbReference type="InterPro" id="IPR002491">
    <property type="entry name" value="ABC_transptr_periplasmic_BD"/>
</dbReference>
<evidence type="ECO:0000313" key="5">
    <source>
        <dbReference type="Proteomes" id="UP000575898"/>
    </source>
</evidence>
<feature type="chain" id="PRO_5032277120" evidence="2">
    <location>
        <begin position="19"/>
        <end position="294"/>
    </location>
</feature>
<dbReference type="Pfam" id="PF01497">
    <property type="entry name" value="Peripla_BP_2"/>
    <property type="match status" value="1"/>
</dbReference>
<keyword evidence="5" id="KW-1185">Reference proteome</keyword>
<accession>A0A840MRN8</accession>
<feature type="domain" description="Fe/B12 periplasmic-binding" evidence="3">
    <location>
        <begin position="39"/>
        <end position="285"/>
    </location>
</feature>